<feature type="region of interest" description="Disordered" evidence="3">
    <location>
        <begin position="402"/>
        <end position="421"/>
    </location>
</feature>
<keyword evidence="2" id="KW-0677">Repeat</keyword>
<feature type="compositionally biased region" description="Polar residues" evidence="3">
    <location>
        <begin position="994"/>
        <end position="1006"/>
    </location>
</feature>
<dbReference type="SMART" id="SM00612">
    <property type="entry name" value="Kelch"/>
    <property type="match status" value="3"/>
</dbReference>
<feature type="compositionally biased region" description="Low complexity" evidence="3">
    <location>
        <begin position="922"/>
        <end position="932"/>
    </location>
</feature>
<dbReference type="AlphaFoldDB" id="A0A8J8NHL7"/>
<feature type="region of interest" description="Disordered" evidence="3">
    <location>
        <begin position="922"/>
        <end position="1006"/>
    </location>
</feature>
<evidence type="ECO:0008006" key="6">
    <source>
        <dbReference type="Google" id="ProtNLM"/>
    </source>
</evidence>
<dbReference type="PANTHER" id="PTHR46344">
    <property type="entry name" value="OS02G0202900 PROTEIN"/>
    <property type="match status" value="1"/>
</dbReference>
<sequence>MDENDDPNRDLRLPSLDLFLDVRKVNFDAIGKVLKYGEFAKDSEDQDMQTKEVNQDDIYPPSQNEFFPQTMLPQDFKTANTAYQQFQQDQLPMPQSTNPYSTYNQRSQGYYTDNTSAVVPQSQPDFSRADSNEYKKYPLEPIIVQDENGQNMGIQVNTDEDDQHITIRIIKNPGSGPNSQRDQTQIQNNDQVYEQKYTIPPRYQQPPQSNYSQNTFANQTRHLSLKNFAPIIEVPSQEEITPLTTANNRQESVTPPKTIYRETVGIQADGPVQHPAELKSRKIQTTQKFTADTFMQCDRVDFRSMTTQTPKQKPTAQQRTMDIQTEPWQPPKPRAYDFGCQADQQPKRVAEFQTQTTKKRAKELSIQTMVQRKEDLQTQTSQRSASLPPIDEKRIGKLSKTSGVELQTQTSSRQQLEFQQQTTKRLLTPPKVIYREPLKVEAFDIEIQTDKKHMRHQGLMMQPETEEQEIQTLLAGGLRPKVRHIGIQSQRRKLRQDTFELDEIYIELKESLIVQDDVKIEQSPRVSPVFKQQQSFGPVAPITQLEIPNYKQQQVVPAQKAAFAPRLSRKDSLPQSNQEFDIRQQFGSLRNIHWFKWDATEVYRLSPDTREWILRDDLRIMQKFLFFSSIVHLPNEQGCFILGGSDNEDNYSKRVQYFCKYNVFLEKPQMIHKRAFFSSLFTKLDSAIYVFGGSDANTHDLNECEKFSLFESVWRPMAPMKLARNGTSAVNFEQYRLIFVFGGNSNQQGSMSQIEKYEIDFDKWTLLDIQLKKPLHDMQVLQVSRDRVLIFGGHTDGGLASVGGSGPNREIQMIDLSMECFKAKFGHNSLHLPEDSSGGKIYFPPVFDPTTGKVSLIFGYCDHPPMLEEVDISDFAANQNFLENHNTLRQNFIESSNPDNVPLVMAEGVSIPGYNSIVQPVAQQNPPANKAPASKHRRNYSESDDGYVNDNSSGADPRPAVLQNPQLLPPKAQQTRSKSQVALMIERRQARTGKPSNLRSSSQQSK</sequence>
<keyword evidence="5" id="KW-1185">Reference proteome</keyword>
<name>A0A8J8NHL7_HALGN</name>
<dbReference type="Gene3D" id="2.120.10.80">
    <property type="entry name" value="Kelch-type beta propeller"/>
    <property type="match status" value="1"/>
</dbReference>
<organism evidence="4 5">
    <name type="scientific">Halteria grandinella</name>
    <dbReference type="NCBI Taxonomy" id="5974"/>
    <lineage>
        <taxon>Eukaryota</taxon>
        <taxon>Sar</taxon>
        <taxon>Alveolata</taxon>
        <taxon>Ciliophora</taxon>
        <taxon>Intramacronucleata</taxon>
        <taxon>Spirotrichea</taxon>
        <taxon>Stichotrichia</taxon>
        <taxon>Sporadotrichida</taxon>
        <taxon>Halteriidae</taxon>
        <taxon>Halteria</taxon>
    </lineage>
</organism>
<dbReference type="InterPro" id="IPR015915">
    <property type="entry name" value="Kelch-typ_b-propeller"/>
</dbReference>
<dbReference type="Proteomes" id="UP000785679">
    <property type="component" value="Unassembled WGS sequence"/>
</dbReference>
<accession>A0A8J8NHL7</accession>
<dbReference type="InterPro" id="IPR006652">
    <property type="entry name" value="Kelch_1"/>
</dbReference>
<comment type="caution">
    <text evidence="4">The sequence shown here is derived from an EMBL/GenBank/DDBJ whole genome shotgun (WGS) entry which is preliminary data.</text>
</comment>
<evidence type="ECO:0000313" key="4">
    <source>
        <dbReference type="EMBL" id="TNV74640.1"/>
    </source>
</evidence>
<evidence type="ECO:0000256" key="1">
    <source>
        <dbReference type="ARBA" id="ARBA00022441"/>
    </source>
</evidence>
<dbReference type="PANTHER" id="PTHR46344:SF27">
    <property type="entry name" value="KELCH REPEAT SUPERFAMILY PROTEIN"/>
    <property type="match status" value="1"/>
</dbReference>
<gene>
    <name evidence="4" type="ORF">FGO68_gene11343</name>
</gene>
<evidence type="ECO:0000256" key="3">
    <source>
        <dbReference type="SAM" id="MobiDB-lite"/>
    </source>
</evidence>
<protein>
    <recommendedName>
        <fullName evidence="6">Kelch motif family protein</fullName>
    </recommendedName>
</protein>
<reference evidence="4" key="1">
    <citation type="submission" date="2019-06" db="EMBL/GenBank/DDBJ databases">
        <authorList>
            <person name="Zheng W."/>
        </authorList>
    </citation>
    <scope>NUCLEOTIDE SEQUENCE</scope>
    <source>
        <strain evidence="4">QDHG01</strain>
    </source>
</reference>
<evidence type="ECO:0000313" key="5">
    <source>
        <dbReference type="Proteomes" id="UP000785679"/>
    </source>
</evidence>
<dbReference type="OrthoDB" id="283842at2759"/>
<dbReference type="SUPFAM" id="SSF117281">
    <property type="entry name" value="Kelch motif"/>
    <property type="match status" value="1"/>
</dbReference>
<dbReference type="EMBL" id="RRYP01016753">
    <property type="protein sequence ID" value="TNV74640.1"/>
    <property type="molecule type" value="Genomic_DNA"/>
</dbReference>
<evidence type="ECO:0000256" key="2">
    <source>
        <dbReference type="ARBA" id="ARBA00022737"/>
    </source>
</evidence>
<keyword evidence="1" id="KW-0880">Kelch repeat</keyword>
<proteinExistence type="predicted"/>